<dbReference type="Pfam" id="PF03710">
    <property type="entry name" value="GlnE"/>
    <property type="match status" value="2"/>
</dbReference>
<dbReference type="NCBIfam" id="NF010707">
    <property type="entry name" value="PRK14109.1"/>
    <property type="match status" value="1"/>
</dbReference>
<dbReference type="InterPro" id="IPR023057">
    <property type="entry name" value="GlnE"/>
</dbReference>
<reference evidence="10" key="1">
    <citation type="submission" date="2015-12" db="EMBL/GenBank/DDBJ databases">
        <authorList>
            <person name="Shamseldin A."/>
            <person name="Moawad H."/>
            <person name="Abd El-Rahim W.M."/>
            <person name="Sadowsky M.J."/>
        </authorList>
    </citation>
    <scope>NUCLEOTIDE SEQUENCE [LARGE SCALE GENOMIC DNA]</scope>
    <source>
        <strain evidence="10">JAM AC0309</strain>
    </source>
</reference>
<dbReference type="GO" id="GO:0008882">
    <property type="term" value="F:[glutamate-ammonia-ligase] adenylyltransferase activity"/>
    <property type="evidence" value="ECO:0007669"/>
    <property type="project" value="UniProtKB-EC"/>
</dbReference>
<accession>A0A0U5BNH6</accession>
<evidence type="ECO:0000256" key="5">
    <source>
        <dbReference type="ARBA" id="ARBA00022842"/>
    </source>
</evidence>
<dbReference type="Proteomes" id="UP000218965">
    <property type="component" value="Chromosome"/>
</dbReference>
<dbReference type="GO" id="GO:0000820">
    <property type="term" value="P:regulation of glutamine family amino acid metabolic process"/>
    <property type="evidence" value="ECO:0007669"/>
    <property type="project" value="TreeGrafter"/>
</dbReference>
<evidence type="ECO:0000256" key="2">
    <source>
        <dbReference type="ARBA" id="ARBA00022695"/>
    </source>
</evidence>
<dbReference type="GO" id="GO:0005524">
    <property type="term" value="F:ATP binding"/>
    <property type="evidence" value="ECO:0007669"/>
    <property type="project" value="UniProtKB-KW"/>
</dbReference>
<protein>
    <submittedName>
        <fullName evidence="9">Glutamate-ammonia-ligase adenylyltransferase</fullName>
        <ecNumber evidence="9">2.7.7.42</ecNumber>
    </submittedName>
</protein>
<dbReference type="AlphaFoldDB" id="A0A0U5BNH6"/>
<name>A0A0U5BNH6_9MICO</name>
<evidence type="ECO:0000256" key="6">
    <source>
        <dbReference type="ARBA" id="ARBA00023268"/>
    </source>
</evidence>
<keyword evidence="5" id="KW-0460">Magnesium</keyword>
<evidence type="ECO:0000256" key="4">
    <source>
        <dbReference type="ARBA" id="ARBA00022840"/>
    </source>
</evidence>
<dbReference type="InterPro" id="IPR043519">
    <property type="entry name" value="NT_sf"/>
</dbReference>
<dbReference type="SUPFAM" id="SSF81301">
    <property type="entry name" value="Nucleotidyltransferase"/>
    <property type="match status" value="2"/>
</dbReference>
<gene>
    <name evidence="9" type="primary">glnE</name>
    <name evidence="9" type="ORF">MalAC0309_1576</name>
</gene>
<dbReference type="Gene3D" id="1.20.120.330">
    <property type="entry name" value="Nucleotidyltransferases domain 2"/>
    <property type="match status" value="2"/>
</dbReference>
<dbReference type="EC" id="2.7.7.42" evidence="9"/>
<dbReference type="CDD" id="cd05401">
    <property type="entry name" value="NT_GlnE_GlnD_like"/>
    <property type="match status" value="2"/>
</dbReference>
<keyword evidence="6" id="KW-0511">Multifunctional enzyme</keyword>
<evidence type="ECO:0000313" key="10">
    <source>
        <dbReference type="Proteomes" id="UP000218965"/>
    </source>
</evidence>
<keyword evidence="3" id="KW-0547">Nucleotide-binding</keyword>
<keyword evidence="2 9" id="KW-0548">Nucleotidyltransferase</keyword>
<dbReference type="SUPFAM" id="SSF81593">
    <property type="entry name" value="Nucleotidyltransferase substrate binding subunit/domain"/>
    <property type="match status" value="2"/>
</dbReference>
<evidence type="ECO:0000313" key="9">
    <source>
        <dbReference type="EMBL" id="BAU32427.1"/>
    </source>
</evidence>
<dbReference type="GO" id="GO:0016874">
    <property type="term" value="F:ligase activity"/>
    <property type="evidence" value="ECO:0007669"/>
    <property type="project" value="UniProtKB-KW"/>
</dbReference>
<keyword evidence="1 9" id="KW-0808">Transferase</keyword>
<feature type="domain" description="PII-uridylyltransferase/Glutamine-synthetase adenylyltransferase" evidence="8">
    <location>
        <begin position="346"/>
        <end position="480"/>
    </location>
</feature>
<keyword evidence="4" id="KW-0067">ATP-binding</keyword>
<evidence type="ECO:0000259" key="8">
    <source>
        <dbReference type="Pfam" id="PF08335"/>
    </source>
</evidence>
<reference evidence="9 10" key="2">
    <citation type="submission" date="2016-01" db="EMBL/GenBank/DDBJ databases">
        <title>Microcella alkaliphila JAM AC0309 whole genome shotgun sequence.</title>
        <authorList>
            <person name="Kurata A."/>
            <person name="Hirose Y."/>
            <person name="Kishimoto N."/>
            <person name="Kobayashi T."/>
        </authorList>
    </citation>
    <scope>NUCLEOTIDE SEQUENCE [LARGE SCALE GENOMIC DNA]</scope>
    <source>
        <strain evidence="9 10">JAM AC0309</strain>
    </source>
</reference>
<dbReference type="InterPro" id="IPR013546">
    <property type="entry name" value="PII_UdlTrfase/GS_AdlTrfase"/>
</dbReference>
<evidence type="ECO:0000259" key="7">
    <source>
        <dbReference type="Pfam" id="PF03710"/>
    </source>
</evidence>
<dbReference type="PANTHER" id="PTHR30621:SF0">
    <property type="entry name" value="BIFUNCTIONAL GLUTAMINE SYNTHETASE ADENYLYLTRANSFERASE_ADENYLYL-REMOVING ENZYME"/>
    <property type="match status" value="1"/>
</dbReference>
<dbReference type="KEGG" id="malk:MalAC0309_1576"/>
<keyword evidence="9" id="KW-0436">Ligase</keyword>
<dbReference type="OrthoDB" id="9759366at2"/>
<feature type="domain" description="PII-uridylyltransferase/Glutamine-synthetase adenylyltransferase" evidence="8">
    <location>
        <begin position="838"/>
        <end position="973"/>
    </location>
</feature>
<dbReference type="PANTHER" id="PTHR30621">
    <property type="entry name" value="GLUTAMINE SYNTHETASE ADENYLYLTRANSFERASE"/>
    <property type="match status" value="1"/>
</dbReference>
<dbReference type="Gene3D" id="3.30.460.10">
    <property type="entry name" value="Beta Polymerase, domain 2"/>
    <property type="match status" value="2"/>
</dbReference>
<proteinExistence type="predicted"/>
<evidence type="ECO:0000256" key="1">
    <source>
        <dbReference type="ARBA" id="ARBA00022679"/>
    </source>
</evidence>
<dbReference type="RefSeq" id="WP_096421604.1">
    <property type="nucleotide sequence ID" value="NZ_AP017315.1"/>
</dbReference>
<evidence type="ECO:0000256" key="3">
    <source>
        <dbReference type="ARBA" id="ARBA00022741"/>
    </source>
</evidence>
<dbReference type="InterPro" id="IPR005190">
    <property type="entry name" value="GlnE_rpt_dom"/>
</dbReference>
<sequence>MNSRPASTLTLLARLGFDDLGAAKSTIDALDATPGAGGITEHLDLFALAADPDRALRGLHALLDRHPDALAPALEDASWMRRIIRVLGASEGLGQFLLRRPNELAALREPLGEPRDTEVYRRDIVEAVARLTGEDARLALRVRYRRHLLQLAAWDLDHDDPLTAMPAVGRALADLAGASLDAGLDIARRECGFPDVQVAATRLAIIGMGKCGAAELNYLSDVDVIYAVEAGDGIETGRAVEIGTRLASMAARSIQEPGIEPPLWEVDANLRPEGKDGALVRSLDSHRAYYERWAKNWEFQALLKARPIAGDPDVGEGFLAITQPLVWESSQRDGFVEQVQGMRERVTAHIPADEVDVQVKLGPGGLRDIEFTVQLLQLVHGNHDDRVRQRDSLGALAALAECGYIGRAEAAEFSGDYRLLRVIEHRLQLDRLSRTHLMPRDADRQRVIARATGLASSAEELLSQWQRTKLAVRSLHEKLFYRPLLSAVAKLPDEQLALTSDQAEARLAAIGFVDPERALQHIAALTGGVSRRAAIQRTLLPVILQWLADGADPDHGLLSFRRLSDALGETYWFLRMLRDSSGAAQRLSTVLAASHFVGTLFERIPDGAAWLEDDDELRPRPLGALLDEVRATVARHAGDDDAAAKALRVARRRETLRVALAAMVDVIDVQQLGVALSDITTAYLTGALALAHTYGDGVEFAIIAMGRYGGAELGFGSDADVIYVFRDAGAGDRAATVAQRIVTRLGQLTEDLRLPFELDAGLRPEGRNGPIVRSLDSYRAYYERWSLTWEAQALLRARPAAGDDALSADFMELADAVRYPSTFGEAEAREVRRIKARVESERLPQAADPARHLKLGRGSLSDVEWFVQLLQLRHAHEEPALRTPSTLGALAAAADAGLLPSRDAERLRAAWLIASRVRSAAMLWTGRTTDVLPADRRQLDAIARLLAYPPKSAARLEEDYLRTTRLARQVFEKGFYAT</sequence>
<dbReference type="Pfam" id="PF08335">
    <property type="entry name" value="GlnD_UR_UTase"/>
    <property type="match status" value="2"/>
</dbReference>
<dbReference type="GO" id="GO:0005829">
    <property type="term" value="C:cytosol"/>
    <property type="evidence" value="ECO:0007669"/>
    <property type="project" value="TreeGrafter"/>
</dbReference>
<feature type="domain" description="Glutamate-ammonia ligase adenylyltransferase repeated" evidence="7">
    <location>
        <begin position="81"/>
        <end position="319"/>
    </location>
</feature>
<feature type="domain" description="Glutamate-ammonia ligase adenylyltransferase repeated" evidence="7">
    <location>
        <begin position="585"/>
        <end position="811"/>
    </location>
</feature>
<organism evidence="9 10">
    <name type="scientific">Microcella alkaliphila</name>
    <dbReference type="NCBI Taxonomy" id="279828"/>
    <lineage>
        <taxon>Bacteria</taxon>
        <taxon>Bacillati</taxon>
        <taxon>Actinomycetota</taxon>
        <taxon>Actinomycetes</taxon>
        <taxon>Micrococcales</taxon>
        <taxon>Microbacteriaceae</taxon>
        <taxon>Microcella</taxon>
    </lineage>
</organism>
<dbReference type="EMBL" id="AP017315">
    <property type="protein sequence ID" value="BAU32427.1"/>
    <property type="molecule type" value="Genomic_DNA"/>
</dbReference>